<dbReference type="PROSITE" id="PS50983">
    <property type="entry name" value="FE_B12_PBP"/>
    <property type="match status" value="1"/>
</dbReference>
<dbReference type="Pfam" id="PF01497">
    <property type="entry name" value="Peripla_BP_2"/>
    <property type="match status" value="1"/>
</dbReference>
<feature type="domain" description="Fe/B12 periplasmic-binding" evidence="3">
    <location>
        <begin position="61"/>
        <end position="337"/>
    </location>
</feature>
<proteinExistence type="inferred from homology"/>
<evidence type="ECO:0000313" key="4">
    <source>
        <dbReference type="EMBL" id="APU16466.1"/>
    </source>
</evidence>
<sequence length="339" mass="34902">MSHPVRPTARRRARHVLLAVASVLTVAACGGVAEPAPTAAGYPLTVDNCGREVTISAPPSRLYVIGGEAGTLVHAAGGVDRISTFSPLIGEPLGAAAGPLGATEQVPIQSSRDISRELIINAMPDLVVSYGLNDFDPSDLAAAGIPTLIISGYCGGFGAGQSEVDDPLAGVYADIALLGRVLETEAEASAAVADLQARVDAVRDAAEAAPPDESTTAAVFVAGADSPLGAYGRRSMIHQQLDYAGLSNVFEDTDERLFEPNTEALIDAAPERIIVLYEPGDVTEQVVRDTITSRPELAGIPAVGAGEVLTLDFYHSGHGTLAVDGLERLGEQIGGRGSS</sequence>
<dbReference type="AlphaFoldDB" id="A0AAC9LFK4"/>
<dbReference type="PROSITE" id="PS51257">
    <property type="entry name" value="PROKAR_LIPOPROTEIN"/>
    <property type="match status" value="1"/>
</dbReference>
<comment type="similarity">
    <text evidence="1">Belongs to the bacterial solute-binding protein 8 family.</text>
</comment>
<protein>
    <submittedName>
        <fullName evidence="4">ABC-type Fe3+-hydroxamate transport system, periplasmic component</fullName>
    </submittedName>
</protein>
<dbReference type="Gene3D" id="3.40.50.1980">
    <property type="entry name" value="Nitrogenase molybdenum iron protein domain"/>
    <property type="match status" value="2"/>
</dbReference>
<keyword evidence="5" id="KW-1185">Reference proteome</keyword>
<dbReference type="PANTHER" id="PTHR30535:SF34">
    <property type="entry name" value="MOLYBDATE-BINDING PROTEIN MOLA"/>
    <property type="match status" value="1"/>
</dbReference>
<dbReference type="EMBL" id="CP016076">
    <property type="protein sequence ID" value="APU16466.1"/>
    <property type="molecule type" value="Genomic_DNA"/>
</dbReference>
<feature type="signal peptide" evidence="2">
    <location>
        <begin position="1"/>
        <end position="27"/>
    </location>
</feature>
<keyword evidence="2" id="KW-0732">Signal</keyword>
<dbReference type="KEGG" id="acad:UA74_22240"/>
<dbReference type="InterPro" id="IPR050902">
    <property type="entry name" value="ABC_Transporter_SBP"/>
</dbReference>
<evidence type="ECO:0000256" key="2">
    <source>
        <dbReference type="SAM" id="SignalP"/>
    </source>
</evidence>
<dbReference type="PANTHER" id="PTHR30535">
    <property type="entry name" value="VITAMIN B12-BINDING PROTEIN"/>
    <property type="match status" value="1"/>
</dbReference>
<dbReference type="RefSeq" id="WP_083683496.1">
    <property type="nucleotide sequence ID" value="NZ_CP016076.1"/>
</dbReference>
<reference evidence="5" key="1">
    <citation type="submission" date="2016-06" db="EMBL/GenBank/DDBJ databases">
        <title>Complete genome sequence of Actinoalloteichus fjordicus DSM 46855 (=ADI127-17), type strain of the new species Actinoalloteichus fjordicus.</title>
        <authorList>
            <person name="Ruckert C."/>
            <person name="Nouioui I."/>
            <person name="Willmese J."/>
            <person name="van Wezel G."/>
            <person name="Klenk H.-P."/>
            <person name="Kalinowski J."/>
            <person name="Zotchev S.B."/>
        </authorList>
    </citation>
    <scope>NUCLEOTIDE SEQUENCE [LARGE SCALE GENOMIC DNA]</scope>
    <source>
        <strain evidence="5">ADI127-7</strain>
    </source>
</reference>
<evidence type="ECO:0000259" key="3">
    <source>
        <dbReference type="PROSITE" id="PS50983"/>
    </source>
</evidence>
<name>A0AAC9LFK4_9PSEU</name>
<dbReference type="SUPFAM" id="SSF53807">
    <property type="entry name" value="Helical backbone' metal receptor"/>
    <property type="match status" value="1"/>
</dbReference>
<dbReference type="InterPro" id="IPR002491">
    <property type="entry name" value="ABC_transptr_periplasmic_BD"/>
</dbReference>
<evidence type="ECO:0000313" key="5">
    <source>
        <dbReference type="Proteomes" id="UP000185511"/>
    </source>
</evidence>
<organism evidence="4 5">
    <name type="scientific">Actinoalloteichus fjordicus</name>
    <dbReference type="NCBI Taxonomy" id="1612552"/>
    <lineage>
        <taxon>Bacteria</taxon>
        <taxon>Bacillati</taxon>
        <taxon>Actinomycetota</taxon>
        <taxon>Actinomycetes</taxon>
        <taxon>Pseudonocardiales</taxon>
        <taxon>Pseudonocardiaceae</taxon>
        <taxon>Actinoalloteichus</taxon>
    </lineage>
</organism>
<feature type="chain" id="PRO_5042172907" evidence="2">
    <location>
        <begin position="28"/>
        <end position="339"/>
    </location>
</feature>
<accession>A0AAC9LFK4</accession>
<evidence type="ECO:0000256" key="1">
    <source>
        <dbReference type="ARBA" id="ARBA00008814"/>
    </source>
</evidence>
<gene>
    <name evidence="4" type="ORF">UA74_22240</name>
</gene>
<dbReference type="Proteomes" id="UP000185511">
    <property type="component" value="Chromosome"/>
</dbReference>